<dbReference type="PROSITE" id="PS51257">
    <property type="entry name" value="PROKAR_LIPOPROTEIN"/>
    <property type="match status" value="1"/>
</dbReference>
<dbReference type="EMBL" id="BLJN01000002">
    <property type="protein sequence ID" value="GFE80717.1"/>
    <property type="molecule type" value="Genomic_DNA"/>
</dbReference>
<organism evidence="3 4">
    <name type="scientific">Steroidobacter agaridevorans</name>
    <dbReference type="NCBI Taxonomy" id="2695856"/>
    <lineage>
        <taxon>Bacteria</taxon>
        <taxon>Pseudomonadati</taxon>
        <taxon>Pseudomonadota</taxon>
        <taxon>Gammaproteobacteria</taxon>
        <taxon>Steroidobacterales</taxon>
        <taxon>Steroidobacteraceae</taxon>
        <taxon>Steroidobacter</taxon>
    </lineage>
</organism>
<dbReference type="AlphaFoldDB" id="A0A829YBQ4"/>
<accession>A0A829YBQ4</accession>
<comment type="caution">
    <text evidence="3">The sequence shown here is derived from an EMBL/GenBank/DDBJ whole genome shotgun (WGS) entry which is preliminary data.</text>
</comment>
<sequence length="483" mass="50025">MRSNKLVLVAAAVASALGLSACSDGDRSSLTIEGDTINEAPNNPTNPGNGVSTCPSFATARPQTSTGTNVCQLPSTISASTVLTANTIWYIADRVTVGNGNGEMGVNAGTLANGLTVQNVTLTIEAGTQIKAQVGTFANIIITRGSKIMAEGTAAAPIVFSSEDDNYDGTGEWGGLILHGYAQHNNMECNTDPTKGCNVDSEGESGFAGGKNNADNSGVLKYVVVAEGGYAFAPGNEINGISFVGVGSGTTVDYVQVHNNKDDAIEMYGGTVNMKHLVLTNNLDDTIDWDEGYQGNIQYVIVNQAGDNTDGNAVEADTDGSTTSPMLSKPTLANFTFLVNTIDANATALNLKARTGGFFHNGIITLRPSSAVTSCVLVSGSGAQANRNVSLYFDNVIVNCGPFGDAVLNQTTVFAVDPALAANYTTAVAQATLGANYDWTAFKGAHSESAADTTFLEANNFLGAVNPNGSNLWYQGWTLPGSL</sequence>
<evidence type="ECO:0008006" key="5">
    <source>
        <dbReference type="Google" id="ProtNLM"/>
    </source>
</evidence>
<feature type="signal peptide" evidence="2">
    <location>
        <begin position="1"/>
        <end position="21"/>
    </location>
</feature>
<keyword evidence="4" id="KW-1185">Reference proteome</keyword>
<evidence type="ECO:0000256" key="2">
    <source>
        <dbReference type="SAM" id="SignalP"/>
    </source>
</evidence>
<dbReference type="Proteomes" id="UP000445000">
    <property type="component" value="Unassembled WGS sequence"/>
</dbReference>
<dbReference type="RefSeq" id="WP_161812365.1">
    <property type="nucleotide sequence ID" value="NZ_BLJN01000002.1"/>
</dbReference>
<gene>
    <name evidence="3" type="ORF">GCM10011487_27170</name>
</gene>
<protein>
    <recommendedName>
        <fullName evidence="5">Lipoprotein</fullName>
    </recommendedName>
</protein>
<evidence type="ECO:0000256" key="1">
    <source>
        <dbReference type="SAM" id="MobiDB-lite"/>
    </source>
</evidence>
<evidence type="ECO:0000313" key="4">
    <source>
        <dbReference type="Proteomes" id="UP000445000"/>
    </source>
</evidence>
<dbReference type="PANTHER" id="PTHR41339:SF1">
    <property type="entry name" value="SECRETED PROTEIN"/>
    <property type="match status" value="1"/>
</dbReference>
<dbReference type="PANTHER" id="PTHR41339">
    <property type="entry name" value="LIPL48"/>
    <property type="match status" value="1"/>
</dbReference>
<proteinExistence type="predicted"/>
<feature type="chain" id="PRO_5032819691" description="Lipoprotein" evidence="2">
    <location>
        <begin position="22"/>
        <end position="483"/>
    </location>
</feature>
<feature type="compositionally biased region" description="Polar residues" evidence="1">
    <location>
        <begin position="39"/>
        <end position="53"/>
    </location>
</feature>
<evidence type="ECO:0000313" key="3">
    <source>
        <dbReference type="EMBL" id="GFE80717.1"/>
    </source>
</evidence>
<keyword evidence="2" id="KW-0732">Signal</keyword>
<name>A0A829YBQ4_9GAMM</name>
<reference evidence="4" key="1">
    <citation type="submission" date="2020-01" db="EMBL/GenBank/DDBJ databases">
        <title>'Steroidobacter agaridevorans' sp. nov., agar-degrading bacteria isolated from rhizosphere soils.</title>
        <authorList>
            <person name="Ikenaga M."/>
            <person name="Kataoka M."/>
            <person name="Murouchi A."/>
            <person name="Katsuragi S."/>
            <person name="Sakai M."/>
        </authorList>
    </citation>
    <scope>NUCLEOTIDE SEQUENCE [LARGE SCALE GENOMIC DNA]</scope>
    <source>
        <strain evidence="4">YU21-B</strain>
    </source>
</reference>
<feature type="region of interest" description="Disordered" evidence="1">
    <location>
        <begin position="23"/>
        <end position="53"/>
    </location>
</feature>